<keyword evidence="1" id="KW-1133">Transmembrane helix</keyword>
<feature type="transmembrane region" description="Helical" evidence="1">
    <location>
        <begin position="12"/>
        <end position="34"/>
    </location>
</feature>
<dbReference type="Proteomes" id="UP000053881">
    <property type="component" value="Unassembled WGS sequence"/>
</dbReference>
<proteinExistence type="predicted"/>
<comment type="caution">
    <text evidence="2">The sequence shown here is derived from an EMBL/GenBank/DDBJ whole genome shotgun (WGS) entry which is preliminary data.</text>
</comment>
<sequence length="67" mass="7771">MDEEWAQNVRKIMVTLTCFSHLFIIDFLLSLVFIKIPKTDSVFTNSVGVQKQDKNKTLYLFPTTSTK</sequence>
<evidence type="ECO:0000313" key="3">
    <source>
        <dbReference type="Proteomes" id="UP000053881"/>
    </source>
</evidence>
<evidence type="ECO:0000256" key="1">
    <source>
        <dbReference type="SAM" id="Phobius"/>
    </source>
</evidence>
<accession>A0A0Q9XMR8</accession>
<organism evidence="2 3">
    <name type="scientific">Lederbergia galactosidilytica</name>
    <dbReference type="NCBI Taxonomy" id="217031"/>
    <lineage>
        <taxon>Bacteria</taxon>
        <taxon>Bacillati</taxon>
        <taxon>Bacillota</taxon>
        <taxon>Bacilli</taxon>
        <taxon>Bacillales</taxon>
        <taxon>Bacillaceae</taxon>
        <taxon>Lederbergia</taxon>
    </lineage>
</organism>
<gene>
    <name evidence="2" type="ORF">ACA29_22795</name>
</gene>
<dbReference type="PATRIC" id="fig|217031.4.peg.7742"/>
<evidence type="ECO:0000313" key="2">
    <source>
        <dbReference type="EMBL" id="KRG09584.1"/>
    </source>
</evidence>
<keyword evidence="1" id="KW-0812">Transmembrane</keyword>
<name>A0A0Q9XMR8_9BACI</name>
<dbReference type="AlphaFoldDB" id="A0A0Q9XMR8"/>
<protein>
    <submittedName>
        <fullName evidence="2">Uncharacterized protein</fullName>
    </submittedName>
</protein>
<reference evidence="2 3" key="1">
    <citation type="submission" date="2015-06" db="EMBL/GenBank/DDBJ databases">
        <title>Genome sequencing project of Bacillus galactosidilyticus PL133.</title>
        <authorList>
            <person name="Gaiero J."/>
            <person name="Nicol R."/>
            <person name="Habash M."/>
        </authorList>
    </citation>
    <scope>NUCLEOTIDE SEQUENCE [LARGE SCALE GENOMIC DNA]</scope>
    <source>
        <strain evidence="2 3">PL133</strain>
    </source>
</reference>
<dbReference type="EMBL" id="LGPB01000139">
    <property type="protein sequence ID" value="KRG09584.1"/>
    <property type="molecule type" value="Genomic_DNA"/>
</dbReference>
<keyword evidence="1" id="KW-0472">Membrane</keyword>